<keyword evidence="7" id="KW-0325">Glycoprotein</keyword>
<evidence type="ECO:0000256" key="3">
    <source>
        <dbReference type="ARBA" id="ARBA00022475"/>
    </source>
</evidence>
<sequence>MLGKHLRLGFAISLVVLVIAILMAAWGFPKIVQTQIKKNIQLADGSLMFDKWKKLPMPLSFKVYVFNVTNPDAVDSGERPRLQEVGPFVYKEYREKTILGYGENDTIKYTLKKTFIFNQEASGSLTEDDVLTVLNFSYMGALLSVFEIMPGLIPMINQALGVMFENLTDPFLRVKARDLFFDGIYLNCVGESSALGIVCGKIRADAPPTMRPSEDGNGFYFSMFSHMNLSEAGPFEMVRGTEDVSQLGHILSYKGKTSMNTWGDKYCGQLNGSDSSIFPPIDRSRVPERLYTFEPDICRSLYASLVGETTHFNMSAFYYEIHESALAAKSANRENKCFCRRNWSANHDGCLLMGLLNLMPCQGAPVIASLPHFYLASEELLEFFDGGVKPDKEKHNTYVYLDPVTGVILEGVRRLQFNLELRNMKGVPQLENVPTGLFPLLWIEEGAILPQSVIDELQHSHTLLSYVEAVRWIILGIAILAFLGLAIAVIRTGNIPIFPKQANSVSFILRPGSFNPTDAHKAQ</sequence>
<keyword evidence="6 8" id="KW-0472">Membrane</keyword>
<feature type="transmembrane region" description="Helical" evidence="8">
    <location>
        <begin position="469"/>
        <end position="490"/>
    </location>
</feature>
<keyword evidence="3" id="KW-1003">Cell membrane</keyword>
<evidence type="ECO:0000256" key="7">
    <source>
        <dbReference type="ARBA" id="ARBA00023180"/>
    </source>
</evidence>
<dbReference type="Pfam" id="PF01130">
    <property type="entry name" value="CD36"/>
    <property type="match status" value="1"/>
</dbReference>
<dbReference type="AlphaFoldDB" id="A0A8S4G0R0"/>
<comment type="subcellular location">
    <subcellularLocation>
        <location evidence="1">Cell membrane</location>
    </subcellularLocation>
</comment>
<dbReference type="PRINTS" id="PR01609">
    <property type="entry name" value="CD36FAMILY"/>
</dbReference>
<keyword evidence="4 8" id="KW-0812">Transmembrane</keyword>
<dbReference type="GO" id="GO:0005737">
    <property type="term" value="C:cytoplasm"/>
    <property type="evidence" value="ECO:0007669"/>
    <property type="project" value="TreeGrafter"/>
</dbReference>
<reference evidence="9" key="1">
    <citation type="submission" date="2020-11" db="EMBL/GenBank/DDBJ databases">
        <authorList>
            <person name="Whiteford S."/>
        </authorList>
    </citation>
    <scope>NUCLEOTIDE SEQUENCE</scope>
</reference>
<evidence type="ECO:0000256" key="4">
    <source>
        <dbReference type="ARBA" id="ARBA00022692"/>
    </source>
</evidence>
<organism evidence="9 10">
    <name type="scientific">Plutella xylostella</name>
    <name type="common">Diamondback moth</name>
    <name type="synonym">Plutella maculipennis</name>
    <dbReference type="NCBI Taxonomy" id="51655"/>
    <lineage>
        <taxon>Eukaryota</taxon>
        <taxon>Metazoa</taxon>
        <taxon>Ecdysozoa</taxon>
        <taxon>Arthropoda</taxon>
        <taxon>Hexapoda</taxon>
        <taxon>Insecta</taxon>
        <taxon>Pterygota</taxon>
        <taxon>Neoptera</taxon>
        <taxon>Endopterygota</taxon>
        <taxon>Lepidoptera</taxon>
        <taxon>Glossata</taxon>
        <taxon>Ditrysia</taxon>
        <taxon>Yponomeutoidea</taxon>
        <taxon>Plutellidae</taxon>
        <taxon>Plutella</taxon>
    </lineage>
</organism>
<evidence type="ECO:0000313" key="10">
    <source>
        <dbReference type="Proteomes" id="UP000653454"/>
    </source>
</evidence>
<keyword evidence="10" id="KW-1185">Reference proteome</keyword>
<dbReference type="Proteomes" id="UP000653454">
    <property type="component" value="Unassembled WGS sequence"/>
</dbReference>
<evidence type="ECO:0000313" key="9">
    <source>
        <dbReference type="EMBL" id="CAG9134615.1"/>
    </source>
</evidence>
<evidence type="ECO:0000256" key="5">
    <source>
        <dbReference type="ARBA" id="ARBA00022989"/>
    </source>
</evidence>
<dbReference type="GO" id="GO:0005886">
    <property type="term" value="C:plasma membrane"/>
    <property type="evidence" value="ECO:0007669"/>
    <property type="project" value="UniProtKB-SubCell"/>
</dbReference>
<dbReference type="GO" id="GO:0005044">
    <property type="term" value="F:scavenger receptor activity"/>
    <property type="evidence" value="ECO:0007669"/>
    <property type="project" value="TreeGrafter"/>
</dbReference>
<dbReference type="PANTHER" id="PTHR11923">
    <property type="entry name" value="SCAVENGER RECEPTOR CLASS B TYPE-1 SR-B1"/>
    <property type="match status" value="1"/>
</dbReference>
<comment type="similarity">
    <text evidence="2">Belongs to the CD36 family.</text>
</comment>
<evidence type="ECO:0000256" key="2">
    <source>
        <dbReference type="ARBA" id="ARBA00010532"/>
    </source>
</evidence>
<comment type="caution">
    <text evidence="9">The sequence shown here is derived from an EMBL/GenBank/DDBJ whole genome shotgun (WGS) entry which is preliminary data.</text>
</comment>
<dbReference type="EMBL" id="CAJHNJ030000082">
    <property type="protein sequence ID" value="CAG9134615.1"/>
    <property type="molecule type" value="Genomic_DNA"/>
</dbReference>
<keyword evidence="5 8" id="KW-1133">Transmembrane helix</keyword>
<protein>
    <submittedName>
        <fullName evidence="9">(diamondback moth) hypothetical protein</fullName>
    </submittedName>
</protein>
<name>A0A8S4G0R0_PLUXY</name>
<gene>
    <name evidence="9" type="ORF">PLXY2_LOCUS12851</name>
</gene>
<proteinExistence type="inferred from homology"/>
<dbReference type="InterPro" id="IPR002159">
    <property type="entry name" value="CD36_fam"/>
</dbReference>
<evidence type="ECO:0000256" key="8">
    <source>
        <dbReference type="SAM" id="Phobius"/>
    </source>
</evidence>
<evidence type="ECO:0000256" key="6">
    <source>
        <dbReference type="ARBA" id="ARBA00023136"/>
    </source>
</evidence>
<dbReference type="PANTHER" id="PTHR11923:SF93">
    <property type="entry name" value="GH07959P-RELATED"/>
    <property type="match status" value="1"/>
</dbReference>
<accession>A0A8S4G0R0</accession>
<evidence type="ECO:0000256" key="1">
    <source>
        <dbReference type="ARBA" id="ARBA00004236"/>
    </source>
</evidence>